<dbReference type="SMART" id="SM00220">
    <property type="entry name" value="S_TKc"/>
    <property type="match status" value="1"/>
</dbReference>
<evidence type="ECO:0000256" key="4">
    <source>
        <dbReference type="ARBA" id="ARBA00022777"/>
    </source>
</evidence>
<dbReference type="EMBL" id="CP011125">
    <property type="protein sequence ID" value="AKF07880.1"/>
    <property type="molecule type" value="Genomic_DNA"/>
</dbReference>
<evidence type="ECO:0000313" key="11">
    <source>
        <dbReference type="Proteomes" id="UP000034883"/>
    </source>
</evidence>
<evidence type="ECO:0000256" key="8">
    <source>
        <dbReference type="PROSITE-ProRule" id="PRU10141"/>
    </source>
</evidence>
<dbReference type="PANTHER" id="PTHR43289">
    <property type="entry name" value="MITOGEN-ACTIVATED PROTEIN KINASE KINASE KINASE 20-RELATED"/>
    <property type="match status" value="1"/>
</dbReference>
<comment type="catalytic activity">
    <reaction evidence="6">
        <text>L-threonyl-[protein] + ATP = O-phospho-L-threonyl-[protein] + ADP + H(+)</text>
        <dbReference type="Rhea" id="RHEA:46608"/>
        <dbReference type="Rhea" id="RHEA-COMP:11060"/>
        <dbReference type="Rhea" id="RHEA-COMP:11605"/>
        <dbReference type="ChEBI" id="CHEBI:15378"/>
        <dbReference type="ChEBI" id="CHEBI:30013"/>
        <dbReference type="ChEBI" id="CHEBI:30616"/>
        <dbReference type="ChEBI" id="CHEBI:61977"/>
        <dbReference type="ChEBI" id="CHEBI:456216"/>
        <dbReference type="EC" id="2.7.11.1"/>
    </reaction>
</comment>
<dbReference type="Proteomes" id="UP000034883">
    <property type="component" value="Chromosome"/>
</dbReference>
<comment type="catalytic activity">
    <reaction evidence="7">
        <text>L-seryl-[protein] + ATP = O-phospho-L-seryl-[protein] + ADP + H(+)</text>
        <dbReference type="Rhea" id="RHEA:17989"/>
        <dbReference type="Rhea" id="RHEA-COMP:9863"/>
        <dbReference type="Rhea" id="RHEA-COMP:11604"/>
        <dbReference type="ChEBI" id="CHEBI:15378"/>
        <dbReference type="ChEBI" id="CHEBI:29999"/>
        <dbReference type="ChEBI" id="CHEBI:30616"/>
        <dbReference type="ChEBI" id="CHEBI:83421"/>
        <dbReference type="ChEBI" id="CHEBI:456216"/>
        <dbReference type="EC" id="2.7.11.1"/>
    </reaction>
</comment>
<dbReference type="PROSITE" id="PS00108">
    <property type="entry name" value="PROTEIN_KINASE_ST"/>
    <property type="match status" value="1"/>
</dbReference>
<dbReference type="GO" id="GO:0004674">
    <property type="term" value="F:protein serine/threonine kinase activity"/>
    <property type="evidence" value="ECO:0007669"/>
    <property type="project" value="UniProtKB-KW"/>
</dbReference>
<evidence type="ECO:0000256" key="3">
    <source>
        <dbReference type="ARBA" id="ARBA00022741"/>
    </source>
</evidence>
<dbReference type="Gene3D" id="1.10.510.10">
    <property type="entry name" value="Transferase(Phosphotransferase) domain 1"/>
    <property type="match status" value="1"/>
</dbReference>
<keyword evidence="5 8" id="KW-0067">ATP-binding</keyword>
<dbReference type="Pfam" id="PF00069">
    <property type="entry name" value="Pkinase"/>
    <property type="match status" value="1"/>
</dbReference>
<proteinExistence type="predicted"/>
<dbReference type="PROSITE" id="PS00107">
    <property type="entry name" value="PROTEIN_KINASE_ATP"/>
    <property type="match status" value="1"/>
</dbReference>
<feature type="domain" description="Protein kinase" evidence="9">
    <location>
        <begin position="17"/>
        <end position="290"/>
    </location>
</feature>
<keyword evidence="11" id="KW-1185">Reference proteome</keyword>
<organism evidence="10 11">
    <name type="scientific">Sandaracinus amylolyticus</name>
    <dbReference type="NCBI Taxonomy" id="927083"/>
    <lineage>
        <taxon>Bacteria</taxon>
        <taxon>Pseudomonadati</taxon>
        <taxon>Myxococcota</taxon>
        <taxon>Polyangia</taxon>
        <taxon>Polyangiales</taxon>
        <taxon>Sandaracinaceae</taxon>
        <taxon>Sandaracinus</taxon>
    </lineage>
</organism>
<evidence type="ECO:0000256" key="6">
    <source>
        <dbReference type="ARBA" id="ARBA00047899"/>
    </source>
</evidence>
<evidence type="ECO:0000259" key="9">
    <source>
        <dbReference type="PROSITE" id="PS50011"/>
    </source>
</evidence>
<dbReference type="InterPro" id="IPR000719">
    <property type="entry name" value="Prot_kinase_dom"/>
</dbReference>
<accession>A0A0F6W5E7</accession>
<name>A0A0F6W5E7_9BACT</name>
<dbReference type="GO" id="GO:0005524">
    <property type="term" value="F:ATP binding"/>
    <property type="evidence" value="ECO:0007669"/>
    <property type="project" value="UniProtKB-UniRule"/>
</dbReference>
<dbReference type="InterPro" id="IPR017441">
    <property type="entry name" value="Protein_kinase_ATP_BS"/>
</dbReference>
<dbReference type="CDD" id="cd14014">
    <property type="entry name" value="STKc_PknB_like"/>
    <property type="match status" value="1"/>
</dbReference>
<dbReference type="AlphaFoldDB" id="A0A0F6W5E7"/>
<dbReference type="PROSITE" id="PS50011">
    <property type="entry name" value="PROTEIN_KINASE_DOM"/>
    <property type="match status" value="1"/>
</dbReference>
<sequence>MQSAISRLVGSLVAGKYRVKRLLGHGGMGSVYKAENVAIGRTVALKVLHTHLADDGVTLARFQREARLAASAGHDHIVEILDMGVEPSGAPYIVMEYVRGQSLGKLLASEPPFEVERAARVAGGILAALSAVHTRGIVHRDLKPENVMLTTKGGQSDFVKLFDFGISTFVEAALDPSGPLDLTPSGRTMGTPFYASPEQISGERGRDARVDIWAVGVLLYQMLVGKKPFEGRNFPELCRAILESTPVHPGAIRPELPEALDAVVMRALEKDPAQRFQSASAMAAALVPFGAVPLTDEPEPTDTFTWDMRELRAREAVLQSAGTRPASDPPGGVEGSAAVRGEVLGALLDFLRDRLGGPRFERLIDDTEPSVRGVLRARLDPVAWYPGSALCVLEIADRSYAGGDRRLIADAGRSLARRSIGRDPGALVRTVTPELLFAMTADLWRRFFAGGEPKVTTASRGLGRLEIRGGTNGGLVRAVAMMGFLDEALTTAGARDVDVRLASAAALGDPADVYEATWSS</sequence>
<evidence type="ECO:0000256" key="7">
    <source>
        <dbReference type="ARBA" id="ARBA00048679"/>
    </source>
</evidence>
<reference evidence="10 11" key="1">
    <citation type="submission" date="2015-03" db="EMBL/GenBank/DDBJ databases">
        <title>Genome assembly of Sandaracinus amylolyticus DSM 53668.</title>
        <authorList>
            <person name="Sharma G."/>
            <person name="Subramanian S."/>
        </authorList>
    </citation>
    <scope>NUCLEOTIDE SEQUENCE [LARGE SCALE GENOMIC DNA]</scope>
    <source>
        <strain evidence="10 11">DSM 53668</strain>
    </source>
</reference>
<protein>
    <submittedName>
        <fullName evidence="10">Serine/threonine-protein kinase PknB</fullName>
    </submittedName>
</protein>
<dbReference type="STRING" id="927083.DB32_005029"/>
<dbReference type="PANTHER" id="PTHR43289:SF6">
    <property type="entry name" value="SERINE_THREONINE-PROTEIN KINASE NEKL-3"/>
    <property type="match status" value="1"/>
</dbReference>
<evidence type="ECO:0000256" key="2">
    <source>
        <dbReference type="ARBA" id="ARBA00022679"/>
    </source>
</evidence>
<keyword evidence="1" id="KW-0723">Serine/threonine-protein kinase</keyword>
<evidence type="ECO:0000256" key="5">
    <source>
        <dbReference type="ARBA" id="ARBA00022840"/>
    </source>
</evidence>
<dbReference type="InterPro" id="IPR008271">
    <property type="entry name" value="Ser/Thr_kinase_AS"/>
</dbReference>
<dbReference type="InterPro" id="IPR011009">
    <property type="entry name" value="Kinase-like_dom_sf"/>
</dbReference>
<feature type="binding site" evidence="8">
    <location>
        <position position="46"/>
    </location>
    <ligand>
        <name>ATP</name>
        <dbReference type="ChEBI" id="CHEBI:30616"/>
    </ligand>
</feature>
<evidence type="ECO:0000313" key="10">
    <source>
        <dbReference type="EMBL" id="AKF07880.1"/>
    </source>
</evidence>
<keyword evidence="4 10" id="KW-0418">Kinase</keyword>
<dbReference type="KEGG" id="samy:DB32_005029"/>
<dbReference type="FunFam" id="3.30.200.20:FF:000035">
    <property type="entry name" value="Serine/threonine protein kinase Stk1"/>
    <property type="match status" value="1"/>
</dbReference>
<gene>
    <name evidence="10" type="ORF">DB32_005029</name>
</gene>
<dbReference type="SUPFAM" id="SSF56112">
    <property type="entry name" value="Protein kinase-like (PK-like)"/>
    <property type="match status" value="1"/>
</dbReference>
<keyword evidence="2" id="KW-0808">Transferase</keyword>
<evidence type="ECO:0000256" key="1">
    <source>
        <dbReference type="ARBA" id="ARBA00022527"/>
    </source>
</evidence>
<keyword evidence="3 8" id="KW-0547">Nucleotide-binding</keyword>
<dbReference type="Gene3D" id="3.30.200.20">
    <property type="entry name" value="Phosphorylase Kinase, domain 1"/>
    <property type="match status" value="1"/>
</dbReference>